<evidence type="ECO:0000256" key="1">
    <source>
        <dbReference type="ARBA" id="ARBA00022729"/>
    </source>
</evidence>
<name>A0A8A4TW83_SULCO</name>
<evidence type="ECO:0000259" key="3">
    <source>
        <dbReference type="PROSITE" id="PS51352"/>
    </source>
</evidence>
<dbReference type="Gene3D" id="3.40.30.10">
    <property type="entry name" value="Glutaredoxin"/>
    <property type="match status" value="1"/>
</dbReference>
<gene>
    <name evidence="4" type="ORF">J3U87_14275</name>
</gene>
<dbReference type="EMBL" id="CP071793">
    <property type="protein sequence ID" value="QTD53617.1"/>
    <property type="molecule type" value="Genomic_DNA"/>
</dbReference>
<dbReference type="PANTHER" id="PTHR15337">
    <property type="entry name" value="ANTERIOR GRADIENT PROTEIN-RELATED"/>
    <property type="match status" value="1"/>
</dbReference>
<dbReference type="SUPFAM" id="SSF52833">
    <property type="entry name" value="Thioredoxin-like"/>
    <property type="match status" value="1"/>
</dbReference>
<dbReference type="AlphaFoldDB" id="A0A8A4TW83"/>
<keyword evidence="1 2" id="KW-0732">Signal</keyword>
<dbReference type="PROSITE" id="PS51352">
    <property type="entry name" value="THIOREDOXIN_2"/>
    <property type="match status" value="1"/>
</dbReference>
<feature type="signal peptide" evidence="2">
    <location>
        <begin position="1"/>
        <end position="20"/>
    </location>
</feature>
<dbReference type="KEGG" id="scor:J3U87_14275"/>
<feature type="domain" description="Thioredoxin" evidence="3">
    <location>
        <begin position="5"/>
        <end position="146"/>
    </location>
</feature>
<evidence type="ECO:0000313" key="4">
    <source>
        <dbReference type="EMBL" id="QTD53617.1"/>
    </source>
</evidence>
<evidence type="ECO:0000256" key="2">
    <source>
        <dbReference type="SAM" id="SignalP"/>
    </source>
</evidence>
<accession>A0A8A4TW83</accession>
<feature type="chain" id="PRO_5035158671" evidence="2">
    <location>
        <begin position="21"/>
        <end position="146"/>
    </location>
</feature>
<dbReference type="Pfam" id="PF13899">
    <property type="entry name" value="Thioredoxin_7"/>
    <property type="match status" value="1"/>
</dbReference>
<protein>
    <submittedName>
        <fullName evidence="4">Thioredoxin family protein</fullName>
    </submittedName>
</protein>
<organism evidence="4 5">
    <name type="scientific">Sulfidibacter corallicola</name>
    <dbReference type="NCBI Taxonomy" id="2818388"/>
    <lineage>
        <taxon>Bacteria</taxon>
        <taxon>Pseudomonadati</taxon>
        <taxon>Acidobacteriota</taxon>
        <taxon>Holophagae</taxon>
        <taxon>Acanthopleuribacterales</taxon>
        <taxon>Acanthopleuribacteraceae</taxon>
        <taxon>Sulfidibacter</taxon>
    </lineage>
</organism>
<proteinExistence type="predicted"/>
<keyword evidence="5" id="KW-1185">Reference proteome</keyword>
<sequence>MKKLLVTLLLVPTLLGAAIAGENGDWLTNYEKALEVAKKENKVVLINFTGSDWCGWCKRLDREVFAKDSFEKFAGDKLVLLKVDFPKYSRPSKEQMEANERLRVKYRVPGFPTIFLVNPEEKVLLQTGYVPGGADNYVKHLSEKIN</sequence>
<dbReference type="RefSeq" id="WP_237383719.1">
    <property type="nucleotide sequence ID" value="NZ_CP071793.1"/>
</dbReference>
<dbReference type="InterPro" id="IPR036249">
    <property type="entry name" value="Thioredoxin-like_sf"/>
</dbReference>
<reference evidence="4" key="1">
    <citation type="submission" date="2021-03" db="EMBL/GenBank/DDBJ databases">
        <title>Acanthopleuribacteraceae sp. M133.</title>
        <authorList>
            <person name="Wang G."/>
        </authorList>
    </citation>
    <scope>NUCLEOTIDE SEQUENCE</scope>
    <source>
        <strain evidence="4">M133</strain>
    </source>
</reference>
<dbReference type="InterPro" id="IPR013766">
    <property type="entry name" value="Thioredoxin_domain"/>
</dbReference>
<dbReference type="Proteomes" id="UP000663929">
    <property type="component" value="Chromosome"/>
</dbReference>
<dbReference type="InterPro" id="IPR051099">
    <property type="entry name" value="AGR/TXD"/>
</dbReference>
<evidence type="ECO:0000313" key="5">
    <source>
        <dbReference type="Proteomes" id="UP000663929"/>
    </source>
</evidence>
<dbReference type="PANTHER" id="PTHR15337:SF11">
    <property type="entry name" value="THIOREDOXIN DOMAIN-CONTAINING PROTEIN"/>
    <property type="match status" value="1"/>
</dbReference>